<reference evidence="7" key="1">
    <citation type="submission" date="2020-12" db="EMBL/GenBank/DDBJ databases">
        <title>The genome sequence of Inhella sp. 4Y17.</title>
        <authorList>
            <person name="Liu Y."/>
        </authorList>
    </citation>
    <scope>NUCLEOTIDE SEQUENCE</scope>
    <source>
        <strain evidence="7">4Y10</strain>
    </source>
</reference>
<comment type="caution">
    <text evidence="7">The sequence shown here is derived from an EMBL/GenBank/DDBJ whole genome shotgun (WGS) entry which is preliminary data.</text>
</comment>
<evidence type="ECO:0000256" key="4">
    <source>
        <dbReference type="ARBA" id="ARBA00023136"/>
    </source>
</evidence>
<evidence type="ECO:0000256" key="1">
    <source>
        <dbReference type="ARBA" id="ARBA00004141"/>
    </source>
</evidence>
<protein>
    <submittedName>
        <fullName evidence="7">NnrU family protein</fullName>
    </submittedName>
</protein>
<proteinExistence type="predicted"/>
<feature type="transmembrane region" description="Helical" evidence="5">
    <location>
        <begin position="81"/>
        <end position="101"/>
    </location>
</feature>
<comment type="subcellular location">
    <subcellularLocation>
        <location evidence="1">Membrane</location>
        <topology evidence="1">Multi-pass membrane protein</topology>
    </subcellularLocation>
</comment>
<feature type="transmembrane region" description="Helical" evidence="5">
    <location>
        <begin position="164"/>
        <end position="186"/>
    </location>
</feature>
<organism evidence="7 8">
    <name type="scientific">Inhella gelatinilytica</name>
    <dbReference type="NCBI Taxonomy" id="2795030"/>
    <lineage>
        <taxon>Bacteria</taxon>
        <taxon>Pseudomonadati</taxon>
        <taxon>Pseudomonadota</taxon>
        <taxon>Betaproteobacteria</taxon>
        <taxon>Burkholderiales</taxon>
        <taxon>Sphaerotilaceae</taxon>
        <taxon>Inhella</taxon>
    </lineage>
</organism>
<feature type="domain" description="NnrU" evidence="6">
    <location>
        <begin position="8"/>
        <end position="195"/>
    </location>
</feature>
<dbReference type="AlphaFoldDB" id="A0A931NDJ9"/>
<name>A0A931NDJ9_9BURK</name>
<dbReference type="Pfam" id="PF07298">
    <property type="entry name" value="NnrU"/>
    <property type="match status" value="1"/>
</dbReference>
<dbReference type="GO" id="GO:0016020">
    <property type="term" value="C:membrane"/>
    <property type="evidence" value="ECO:0007669"/>
    <property type="project" value="UniProtKB-SubCell"/>
</dbReference>
<dbReference type="Proteomes" id="UP000620139">
    <property type="component" value="Unassembled WGS sequence"/>
</dbReference>
<feature type="transmembrane region" description="Helical" evidence="5">
    <location>
        <begin position="6"/>
        <end position="24"/>
    </location>
</feature>
<feature type="transmembrane region" description="Helical" evidence="5">
    <location>
        <begin position="44"/>
        <end position="61"/>
    </location>
</feature>
<accession>A0A931NDJ9</accession>
<evidence type="ECO:0000313" key="7">
    <source>
        <dbReference type="EMBL" id="MBH9551526.1"/>
    </source>
</evidence>
<dbReference type="InterPro" id="IPR009915">
    <property type="entry name" value="NnrU_dom"/>
</dbReference>
<dbReference type="EMBL" id="JAEDAL010000001">
    <property type="protein sequence ID" value="MBH9551526.1"/>
    <property type="molecule type" value="Genomic_DNA"/>
</dbReference>
<gene>
    <name evidence="7" type="ORF">I7X43_01585</name>
</gene>
<dbReference type="RefSeq" id="WP_198099135.1">
    <property type="nucleotide sequence ID" value="NZ_JAEDAL010000001.1"/>
</dbReference>
<evidence type="ECO:0000313" key="8">
    <source>
        <dbReference type="Proteomes" id="UP000620139"/>
    </source>
</evidence>
<keyword evidence="2 5" id="KW-0812">Transmembrane</keyword>
<keyword evidence="3 5" id="KW-1133">Transmembrane helix</keyword>
<evidence type="ECO:0000256" key="2">
    <source>
        <dbReference type="ARBA" id="ARBA00022692"/>
    </source>
</evidence>
<evidence type="ECO:0000256" key="3">
    <source>
        <dbReference type="ARBA" id="ARBA00022989"/>
    </source>
</evidence>
<keyword evidence="8" id="KW-1185">Reference proteome</keyword>
<evidence type="ECO:0000259" key="6">
    <source>
        <dbReference type="Pfam" id="PF07298"/>
    </source>
</evidence>
<sequence>MPLETIAFYLGLVLFLGVHSVRIVADGWRARQIERLGAARWKGLYSGISLLGFGLLLWGFAGVRHTELPLLTLPAGMALGLRHLAALLMLPACWLIVAYHLPRSHFKVKLGHPMLLSVKLWALAHLLVNHKPSELLLFGGFLIWAVLDFRAARRRPGAAPAAPAWGQTAIALVGGTVFYAVFALWVHSAWLGVSPR</sequence>
<keyword evidence="4 5" id="KW-0472">Membrane</keyword>
<evidence type="ECO:0000256" key="5">
    <source>
        <dbReference type="SAM" id="Phobius"/>
    </source>
</evidence>